<evidence type="ECO:0000313" key="2">
    <source>
        <dbReference type="Proteomes" id="UP000000323"/>
    </source>
</evidence>
<dbReference type="RefSeq" id="WP_012876546.1">
    <property type="nucleotide sequence ID" value="NC_013526.1"/>
</dbReference>
<reference evidence="2" key="1">
    <citation type="journal article" date="2010" name="Stand. Genomic Sci.">
        <title>Complete genome sequence of 'Thermobaculum terrenum' type strain (YNP1).</title>
        <authorList>
            <person name="Kiss H."/>
            <person name="Cleland D."/>
            <person name="Lapidus A."/>
            <person name="Lucas S."/>
            <person name="Glavina Del Rio T."/>
            <person name="Nolan M."/>
            <person name="Tice H."/>
            <person name="Han C."/>
            <person name="Goodwin L."/>
            <person name="Pitluck S."/>
            <person name="Liolios K."/>
            <person name="Ivanova N."/>
            <person name="Mavromatis K."/>
            <person name="Ovchinnikova G."/>
            <person name="Pati A."/>
            <person name="Chen A."/>
            <person name="Palaniappan K."/>
            <person name="Land M."/>
            <person name="Hauser L."/>
            <person name="Chang Y."/>
            <person name="Jeffries C."/>
            <person name="Lu M."/>
            <person name="Brettin T."/>
            <person name="Detter J."/>
            <person name="Goker M."/>
            <person name="Tindall B."/>
            <person name="Beck B."/>
            <person name="McDermott T."/>
            <person name="Woyke T."/>
            <person name="Bristow J."/>
            <person name="Eisen J."/>
            <person name="Markowitz V."/>
            <person name="Hugenholtz P."/>
            <person name="Kyrpides N."/>
            <person name="Klenk H."/>
            <person name="Cheng J."/>
        </authorList>
    </citation>
    <scope>NUCLEOTIDE SEQUENCE [LARGE SCALE GENOMIC DNA]</scope>
    <source>
        <strain evidence="2">ATCC BAA-798 / YNP1</strain>
    </source>
</reference>
<dbReference type="OrthoDB" id="5192951at2"/>
<organism evidence="1 2">
    <name type="scientific">Thermobaculum terrenum (strain ATCC BAA-798 / CCMEE 7001 / YNP1)</name>
    <dbReference type="NCBI Taxonomy" id="525904"/>
    <lineage>
        <taxon>Bacteria</taxon>
        <taxon>Bacillati</taxon>
        <taxon>Chloroflexota</taxon>
        <taxon>Chloroflexia</taxon>
        <taxon>Candidatus Thermobaculales</taxon>
        <taxon>Candidatus Thermobaculaceae</taxon>
        <taxon>Thermobaculum</taxon>
    </lineage>
</organism>
<dbReference type="STRING" id="525904.Tter_2627"/>
<dbReference type="Proteomes" id="UP000000323">
    <property type="component" value="Chromosome 2"/>
</dbReference>
<dbReference type="AlphaFoldDB" id="D1CIE4"/>
<dbReference type="EMBL" id="CP001826">
    <property type="protein sequence ID" value="ACZ43515.1"/>
    <property type="molecule type" value="Genomic_DNA"/>
</dbReference>
<evidence type="ECO:0008006" key="3">
    <source>
        <dbReference type="Google" id="ProtNLM"/>
    </source>
</evidence>
<gene>
    <name evidence="1" type="ordered locus">Tter_2627</name>
</gene>
<name>D1CIE4_THET1</name>
<protein>
    <recommendedName>
        <fullName evidence="3">Asp23/Gls24 family envelope stress response protein</fullName>
    </recommendedName>
</protein>
<dbReference type="KEGG" id="ttr:Tter_2627"/>
<keyword evidence="2" id="KW-1185">Reference proteome</keyword>
<evidence type="ECO:0000313" key="1">
    <source>
        <dbReference type="EMBL" id="ACZ43515.1"/>
    </source>
</evidence>
<dbReference type="HOGENOM" id="CLU_160020_0_0_0"/>
<proteinExistence type="predicted"/>
<sequence>MDEITLARAVAEAALAVHGVSSLGKGTYAEAATYGAGEKVQGVVVTPSDVRVHVIAAYPDGVPVPLLVERVRAAVTPLVGDRRLTIVVEDLEGVPEVERSQ</sequence>
<accession>D1CIE4</accession>